<dbReference type="Proteomes" id="UP001499974">
    <property type="component" value="Unassembled WGS sequence"/>
</dbReference>
<dbReference type="InterPro" id="IPR006015">
    <property type="entry name" value="Universal_stress_UspA"/>
</dbReference>
<evidence type="ECO:0000256" key="1">
    <source>
        <dbReference type="ARBA" id="ARBA00008791"/>
    </source>
</evidence>
<accession>A0ABP8WN35</accession>
<dbReference type="PANTHER" id="PTHR46268">
    <property type="entry name" value="STRESS RESPONSE PROTEIN NHAX"/>
    <property type="match status" value="1"/>
</dbReference>
<dbReference type="Gene3D" id="3.40.50.620">
    <property type="entry name" value="HUPs"/>
    <property type="match status" value="1"/>
</dbReference>
<comment type="caution">
    <text evidence="3">The sequence shown here is derived from an EMBL/GenBank/DDBJ whole genome shotgun (WGS) entry which is preliminary data.</text>
</comment>
<dbReference type="InterPro" id="IPR006016">
    <property type="entry name" value="UspA"/>
</dbReference>
<evidence type="ECO:0000313" key="3">
    <source>
        <dbReference type="EMBL" id="GAA4691922.1"/>
    </source>
</evidence>
<dbReference type="InterPro" id="IPR014729">
    <property type="entry name" value="Rossmann-like_a/b/a_fold"/>
</dbReference>
<evidence type="ECO:0000259" key="2">
    <source>
        <dbReference type="Pfam" id="PF00582"/>
    </source>
</evidence>
<dbReference type="PANTHER" id="PTHR46268:SF6">
    <property type="entry name" value="UNIVERSAL STRESS PROTEIN UP12"/>
    <property type="match status" value="1"/>
</dbReference>
<keyword evidence="4" id="KW-1185">Reference proteome</keyword>
<proteinExistence type="inferred from homology"/>
<dbReference type="PRINTS" id="PR01438">
    <property type="entry name" value="UNVRSLSTRESS"/>
</dbReference>
<name>A0ABP8WN35_9ACTN</name>
<dbReference type="EMBL" id="BAABKM010000001">
    <property type="protein sequence ID" value="GAA4691922.1"/>
    <property type="molecule type" value="Genomic_DNA"/>
</dbReference>
<comment type="similarity">
    <text evidence="1">Belongs to the universal stress protein A family.</text>
</comment>
<reference evidence="4" key="1">
    <citation type="journal article" date="2019" name="Int. J. Syst. Evol. Microbiol.">
        <title>The Global Catalogue of Microorganisms (GCM) 10K type strain sequencing project: providing services to taxonomists for standard genome sequencing and annotation.</title>
        <authorList>
            <consortium name="The Broad Institute Genomics Platform"/>
            <consortium name="The Broad Institute Genome Sequencing Center for Infectious Disease"/>
            <person name="Wu L."/>
            <person name="Ma J."/>
        </authorList>
    </citation>
    <scope>NUCLEOTIDE SEQUENCE [LARGE SCALE GENOMIC DNA]</scope>
    <source>
        <strain evidence="4">JCM 18531</strain>
    </source>
</reference>
<organism evidence="3 4">
    <name type="scientific">Nocardioides conyzicola</name>
    <dbReference type="NCBI Taxonomy" id="1651781"/>
    <lineage>
        <taxon>Bacteria</taxon>
        <taxon>Bacillati</taxon>
        <taxon>Actinomycetota</taxon>
        <taxon>Actinomycetes</taxon>
        <taxon>Propionibacteriales</taxon>
        <taxon>Nocardioidaceae</taxon>
        <taxon>Nocardioides</taxon>
    </lineage>
</organism>
<dbReference type="RefSeq" id="WP_345518598.1">
    <property type="nucleotide sequence ID" value="NZ_BAABKM010000001.1"/>
</dbReference>
<evidence type="ECO:0000313" key="4">
    <source>
        <dbReference type="Proteomes" id="UP001499974"/>
    </source>
</evidence>
<gene>
    <name evidence="3" type="ORF">GCM10023349_03490</name>
</gene>
<dbReference type="Pfam" id="PF00582">
    <property type="entry name" value="Usp"/>
    <property type="match status" value="1"/>
</dbReference>
<protein>
    <submittedName>
        <fullName evidence="3">Universal stress protein</fullName>
    </submittedName>
</protein>
<dbReference type="CDD" id="cd00293">
    <property type="entry name" value="USP-like"/>
    <property type="match status" value="1"/>
</dbReference>
<dbReference type="SUPFAM" id="SSF52402">
    <property type="entry name" value="Adenine nucleotide alpha hydrolases-like"/>
    <property type="match status" value="1"/>
</dbReference>
<feature type="domain" description="UspA" evidence="2">
    <location>
        <begin position="6"/>
        <end position="132"/>
    </location>
</feature>
<sequence length="135" mass="14143">MNAPATIVVGYVPTPEGLAAVEYAVGEAQRDNARLIIVNSGVRGYDSDPAFATATDLDALGSRLDGLGIEHEIRQSTQAFSPAEEILQAATDVGADLIVIGLRRRSPVGKLFLGSSSQQIILDAACPVVAVKRPE</sequence>